<dbReference type="EMBL" id="JH000106">
    <property type="protein sequence ID" value="EGV94665.1"/>
    <property type="molecule type" value="Genomic_DNA"/>
</dbReference>
<evidence type="ECO:0000313" key="2">
    <source>
        <dbReference type="Proteomes" id="UP000001075"/>
    </source>
</evidence>
<reference evidence="2" key="1">
    <citation type="journal article" date="2011" name="Nat. Biotechnol.">
        <title>The genomic sequence of the Chinese hamster ovary (CHO)-K1 cell line.</title>
        <authorList>
            <person name="Xu X."/>
            <person name="Nagarajan H."/>
            <person name="Lewis N.E."/>
            <person name="Pan S."/>
            <person name="Cai Z."/>
            <person name="Liu X."/>
            <person name="Chen W."/>
            <person name="Xie M."/>
            <person name="Wang W."/>
            <person name="Hammond S."/>
            <person name="Andersen M.R."/>
            <person name="Neff N."/>
            <person name="Passarelli B."/>
            <person name="Koh W."/>
            <person name="Fan H.C."/>
            <person name="Wang J."/>
            <person name="Gui Y."/>
            <person name="Lee K.H."/>
            <person name="Betenbaugh M.J."/>
            <person name="Quake S.R."/>
            <person name="Famili I."/>
            <person name="Palsson B.O."/>
            <person name="Wang J."/>
        </authorList>
    </citation>
    <scope>NUCLEOTIDE SEQUENCE [LARGE SCALE GENOMIC DNA]</scope>
    <source>
        <strain evidence="2">CHO K1 cell line</strain>
    </source>
</reference>
<dbReference type="AlphaFoldDB" id="G3H1J1"/>
<accession>G3H1J1</accession>
<dbReference type="InParanoid" id="G3H1J1"/>
<protein>
    <submittedName>
        <fullName evidence="1">Uncharacterized protein</fullName>
    </submittedName>
</protein>
<evidence type="ECO:0000313" key="1">
    <source>
        <dbReference type="EMBL" id="EGV94665.1"/>
    </source>
</evidence>
<gene>
    <name evidence="1" type="ORF">I79_004019</name>
</gene>
<name>G3H1J1_CRIGR</name>
<organism evidence="1 2">
    <name type="scientific">Cricetulus griseus</name>
    <name type="common">Chinese hamster</name>
    <name type="synonym">Cricetulus barabensis griseus</name>
    <dbReference type="NCBI Taxonomy" id="10029"/>
    <lineage>
        <taxon>Eukaryota</taxon>
        <taxon>Metazoa</taxon>
        <taxon>Chordata</taxon>
        <taxon>Craniata</taxon>
        <taxon>Vertebrata</taxon>
        <taxon>Euteleostomi</taxon>
        <taxon>Mammalia</taxon>
        <taxon>Eutheria</taxon>
        <taxon>Euarchontoglires</taxon>
        <taxon>Glires</taxon>
        <taxon>Rodentia</taxon>
        <taxon>Myomorpha</taxon>
        <taxon>Muroidea</taxon>
        <taxon>Cricetidae</taxon>
        <taxon>Cricetinae</taxon>
        <taxon>Cricetulus</taxon>
    </lineage>
</organism>
<dbReference type="Proteomes" id="UP000001075">
    <property type="component" value="Unassembled WGS sequence"/>
</dbReference>
<sequence>MTVIPALQKQRQEYVCEFKAYLMSSRTARAIQKPCLKRKKEEKKKNYVVCFCQAIVKMANVSTCTCVGGREEKSVACPLVDSESH</sequence>
<proteinExistence type="predicted"/>